<dbReference type="Proteomes" id="UP000507222">
    <property type="component" value="Unassembled WGS sequence"/>
</dbReference>
<accession>A0A6J5UFF1</accession>
<keyword evidence="4" id="KW-1185">Reference proteome</keyword>
<reference evidence="4" key="1">
    <citation type="journal article" date="2020" name="Genome Biol.">
        <title>Gamete binning: chromosome-level and haplotype-resolved genome assembly enabled by high-throughput single-cell sequencing of gamete genomes.</title>
        <authorList>
            <person name="Campoy J.A."/>
            <person name="Sun H."/>
            <person name="Goel M."/>
            <person name="Jiao W.-B."/>
            <person name="Folz-Donahue K."/>
            <person name="Wang N."/>
            <person name="Rubio M."/>
            <person name="Liu C."/>
            <person name="Kukat C."/>
            <person name="Ruiz D."/>
            <person name="Huettel B."/>
            <person name="Schneeberger K."/>
        </authorList>
    </citation>
    <scope>NUCLEOTIDE SEQUENCE [LARGE SCALE GENOMIC DNA]</scope>
    <source>
        <strain evidence="4">cv. Rojo Pasion</strain>
    </source>
</reference>
<name>A0A6J5UFF1_PRUAR</name>
<evidence type="ECO:0000313" key="3">
    <source>
        <dbReference type="Proteomes" id="UP000507222"/>
    </source>
</evidence>
<dbReference type="Proteomes" id="UP000507245">
    <property type="component" value="Unassembled WGS sequence"/>
</dbReference>
<dbReference type="EMBL" id="CAEKKB010000003">
    <property type="protein sequence ID" value="CAB4305325.1"/>
    <property type="molecule type" value="Genomic_DNA"/>
</dbReference>
<organism evidence="1 3">
    <name type="scientific">Prunus armeniaca</name>
    <name type="common">Apricot</name>
    <name type="synonym">Armeniaca vulgaris</name>
    <dbReference type="NCBI Taxonomy" id="36596"/>
    <lineage>
        <taxon>Eukaryota</taxon>
        <taxon>Viridiplantae</taxon>
        <taxon>Streptophyta</taxon>
        <taxon>Embryophyta</taxon>
        <taxon>Tracheophyta</taxon>
        <taxon>Spermatophyta</taxon>
        <taxon>Magnoliopsida</taxon>
        <taxon>eudicotyledons</taxon>
        <taxon>Gunneridae</taxon>
        <taxon>Pentapetalae</taxon>
        <taxon>rosids</taxon>
        <taxon>fabids</taxon>
        <taxon>Rosales</taxon>
        <taxon>Rosaceae</taxon>
        <taxon>Amygdaloideae</taxon>
        <taxon>Amygdaleae</taxon>
        <taxon>Prunus</taxon>
    </lineage>
</organism>
<dbReference type="EMBL" id="CAEKDK010000003">
    <property type="protein sequence ID" value="CAB4274871.1"/>
    <property type="molecule type" value="Genomic_DNA"/>
</dbReference>
<protein>
    <submittedName>
        <fullName evidence="1">Uncharacterized protein</fullName>
    </submittedName>
</protein>
<proteinExistence type="predicted"/>
<evidence type="ECO:0000313" key="2">
    <source>
        <dbReference type="EMBL" id="CAB4305325.1"/>
    </source>
</evidence>
<gene>
    <name evidence="1" type="ORF">CURHAP_LOCUS23510</name>
    <name evidence="2" type="ORF">ORAREDHAP_LOCUS23297</name>
</gene>
<evidence type="ECO:0000313" key="4">
    <source>
        <dbReference type="Proteomes" id="UP000507245"/>
    </source>
</evidence>
<sequence>MKDKSDVRALREDHASEHIPKSVARFAKLAQNMLFVKLARTSYNNVEILIEDKRNCVSSRLLKFICLVRVR</sequence>
<reference evidence="1 3" key="2">
    <citation type="submission" date="2020-05" db="EMBL/GenBank/DDBJ databases">
        <authorList>
            <person name="Campoy J."/>
            <person name="Schneeberger K."/>
            <person name="Spophaly S."/>
        </authorList>
    </citation>
    <scope>NUCLEOTIDE SEQUENCE [LARGE SCALE GENOMIC DNA]</scope>
    <source>
        <strain evidence="1">PruArmRojPasFocal</strain>
    </source>
</reference>
<evidence type="ECO:0000313" key="1">
    <source>
        <dbReference type="EMBL" id="CAB4274871.1"/>
    </source>
</evidence>
<dbReference type="AlphaFoldDB" id="A0A6J5UFF1"/>